<dbReference type="Gramene" id="PHT76615">
    <property type="protein sequence ID" value="PHT76615"/>
    <property type="gene ID" value="T459_20137"/>
</dbReference>
<sequence>MYRPPPYEGQYYHDEKRRGGCSCIRCICCCYCILLLIVIVIASLAVYLYVYFKPKVPTYKFQSFDVKDFGYQPDFSVNADFIITIKADNPNTKIALIYGEASSINVTYSDSTICTGKVPAFHQGPMNTTILQIELKGKSTFGSGLYEALQANEKNGKIPLKVMIKVPVEVVLESLKLRQFIVFVNSTLIVHDLKPGKKPEVENSEPTIQVKF</sequence>
<keyword evidence="5" id="KW-1185">Reference proteome</keyword>
<evidence type="ECO:0000313" key="5">
    <source>
        <dbReference type="Proteomes" id="UP000222542"/>
    </source>
</evidence>
<feature type="transmembrane region" description="Helical" evidence="3">
    <location>
        <begin position="26"/>
        <end position="52"/>
    </location>
</feature>
<dbReference type="GO" id="GO:0098542">
    <property type="term" value="P:defense response to other organism"/>
    <property type="evidence" value="ECO:0007669"/>
    <property type="project" value="InterPro"/>
</dbReference>
<dbReference type="STRING" id="4072.A0A1U8F9W6"/>
<comment type="subcellular location">
    <subcellularLocation>
        <location evidence="1">Membrane</location>
    </subcellularLocation>
</comment>
<name>A0A1U8F9W6_CAPAN</name>
<gene>
    <name evidence="4" type="ORF">T459_20137</name>
</gene>
<evidence type="ECO:0000256" key="2">
    <source>
        <dbReference type="ARBA" id="ARBA00023136"/>
    </source>
</evidence>
<organism evidence="4 5">
    <name type="scientific">Capsicum annuum</name>
    <name type="common">Capsicum pepper</name>
    <dbReference type="NCBI Taxonomy" id="4072"/>
    <lineage>
        <taxon>Eukaryota</taxon>
        <taxon>Viridiplantae</taxon>
        <taxon>Streptophyta</taxon>
        <taxon>Embryophyta</taxon>
        <taxon>Tracheophyta</taxon>
        <taxon>Spermatophyta</taxon>
        <taxon>Magnoliopsida</taxon>
        <taxon>eudicotyledons</taxon>
        <taxon>Gunneridae</taxon>
        <taxon>Pentapetalae</taxon>
        <taxon>asterids</taxon>
        <taxon>lamiids</taxon>
        <taxon>Solanales</taxon>
        <taxon>Solanaceae</taxon>
        <taxon>Solanoideae</taxon>
        <taxon>Capsiceae</taxon>
        <taxon>Capsicum</taxon>
    </lineage>
</organism>
<dbReference type="PANTHER" id="PTHR31234">
    <property type="entry name" value="LATE EMBRYOGENESIS ABUNDANT (LEA) HYDROXYPROLINE-RICH GLYCOPROTEIN FAMILY"/>
    <property type="match status" value="1"/>
</dbReference>
<keyword evidence="3" id="KW-1133">Transmembrane helix</keyword>
<dbReference type="PANTHER" id="PTHR31234:SF72">
    <property type="entry name" value="NDR1_HIN1-LIKE PROTEIN 6"/>
    <property type="match status" value="1"/>
</dbReference>
<reference evidence="4 5" key="2">
    <citation type="journal article" date="2017" name="Genome Biol.">
        <title>New reference genome sequences of hot pepper reveal the massive evolution of plant disease-resistance genes by retroduplication.</title>
        <authorList>
            <person name="Kim S."/>
            <person name="Park J."/>
            <person name="Yeom S.I."/>
            <person name="Kim Y.M."/>
            <person name="Seo E."/>
            <person name="Kim K.T."/>
            <person name="Kim M.S."/>
            <person name="Lee J.M."/>
            <person name="Cheong K."/>
            <person name="Shin H.S."/>
            <person name="Kim S.B."/>
            <person name="Han K."/>
            <person name="Lee J."/>
            <person name="Park M."/>
            <person name="Lee H.A."/>
            <person name="Lee H.Y."/>
            <person name="Lee Y."/>
            <person name="Oh S."/>
            <person name="Lee J.H."/>
            <person name="Choi E."/>
            <person name="Choi E."/>
            <person name="Lee S.E."/>
            <person name="Jeon J."/>
            <person name="Kim H."/>
            <person name="Choi G."/>
            <person name="Song H."/>
            <person name="Lee J."/>
            <person name="Lee S.C."/>
            <person name="Kwon J.K."/>
            <person name="Lee H.Y."/>
            <person name="Koo N."/>
            <person name="Hong Y."/>
            <person name="Kim R.W."/>
            <person name="Kang W.H."/>
            <person name="Huh J.H."/>
            <person name="Kang B.C."/>
            <person name="Yang T.J."/>
            <person name="Lee Y.H."/>
            <person name="Bennetzen J.L."/>
            <person name="Choi D."/>
        </authorList>
    </citation>
    <scope>NUCLEOTIDE SEQUENCE [LARGE SCALE GENOMIC DNA]</scope>
    <source>
        <strain evidence="5">cv. CM334</strain>
    </source>
</reference>
<evidence type="ECO:0000313" key="4">
    <source>
        <dbReference type="EMBL" id="PHT76615.1"/>
    </source>
</evidence>
<accession>A0A1U8F9W6</accession>
<dbReference type="Proteomes" id="UP000222542">
    <property type="component" value="Unassembled WGS sequence"/>
</dbReference>
<proteinExistence type="predicted"/>
<evidence type="ECO:0000256" key="1">
    <source>
        <dbReference type="ARBA" id="ARBA00004370"/>
    </source>
</evidence>
<keyword evidence="2 3" id="KW-0472">Membrane</keyword>
<dbReference type="OrthoDB" id="778052at2759"/>
<dbReference type="OMA" id="YGGEYYY"/>
<comment type="caution">
    <text evidence="4">The sequence shown here is derived from an EMBL/GenBank/DDBJ whole genome shotgun (WGS) entry which is preliminary data.</text>
</comment>
<protein>
    <submittedName>
        <fullName evidence="4">Uncharacterized protein</fullName>
    </submittedName>
</protein>
<reference evidence="4 5" key="1">
    <citation type="journal article" date="2014" name="Nat. Genet.">
        <title>Genome sequence of the hot pepper provides insights into the evolution of pungency in Capsicum species.</title>
        <authorList>
            <person name="Kim S."/>
            <person name="Park M."/>
            <person name="Yeom S.I."/>
            <person name="Kim Y.M."/>
            <person name="Lee J.M."/>
            <person name="Lee H.A."/>
            <person name="Seo E."/>
            <person name="Choi J."/>
            <person name="Cheong K."/>
            <person name="Kim K.T."/>
            <person name="Jung K."/>
            <person name="Lee G.W."/>
            <person name="Oh S.K."/>
            <person name="Bae C."/>
            <person name="Kim S.B."/>
            <person name="Lee H.Y."/>
            <person name="Kim S.Y."/>
            <person name="Kim M.S."/>
            <person name="Kang B.C."/>
            <person name="Jo Y.D."/>
            <person name="Yang H.B."/>
            <person name="Jeong H.J."/>
            <person name="Kang W.H."/>
            <person name="Kwon J.K."/>
            <person name="Shin C."/>
            <person name="Lim J.Y."/>
            <person name="Park J.H."/>
            <person name="Huh J.H."/>
            <person name="Kim J.S."/>
            <person name="Kim B.D."/>
            <person name="Cohen O."/>
            <person name="Paran I."/>
            <person name="Suh M.C."/>
            <person name="Lee S.B."/>
            <person name="Kim Y.K."/>
            <person name="Shin Y."/>
            <person name="Noh S.J."/>
            <person name="Park J."/>
            <person name="Seo Y.S."/>
            <person name="Kwon S.Y."/>
            <person name="Kim H.A."/>
            <person name="Park J.M."/>
            <person name="Kim H.J."/>
            <person name="Choi S.B."/>
            <person name="Bosland P.W."/>
            <person name="Reeves G."/>
            <person name="Jo S.H."/>
            <person name="Lee B.W."/>
            <person name="Cho H.T."/>
            <person name="Choi H.S."/>
            <person name="Lee M.S."/>
            <person name="Yu Y."/>
            <person name="Do Choi Y."/>
            <person name="Park B.S."/>
            <person name="van Deynze A."/>
            <person name="Ashrafi H."/>
            <person name="Hill T."/>
            <person name="Kim W.T."/>
            <person name="Pai H.S."/>
            <person name="Ahn H.K."/>
            <person name="Yeam I."/>
            <person name="Giovannoni J.J."/>
            <person name="Rose J.K."/>
            <person name="Sorensen I."/>
            <person name="Lee S.J."/>
            <person name="Kim R.W."/>
            <person name="Choi I.Y."/>
            <person name="Choi B.S."/>
            <person name="Lim J.S."/>
            <person name="Lee Y.H."/>
            <person name="Choi D."/>
        </authorList>
    </citation>
    <scope>NUCLEOTIDE SEQUENCE [LARGE SCALE GENOMIC DNA]</scope>
    <source>
        <strain evidence="5">cv. CM334</strain>
    </source>
</reference>
<dbReference type="KEGG" id="cann:107855014"/>
<dbReference type="EMBL" id="AYRZ02000007">
    <property type="protein sequence ID" value="PHT76615.1"/>
    <property type="molecule type" value="Genomic_DNA"/>
</dbReference>
<dbReference type="InterPro" id="IPR044839">
    <property type="entry name" value="NDR1-like"/>
</dbReference>
<keyword evidence="3" id="KW-0812">Transmembrane</keyword>
<dbReference type="AlphaFoldDB" id="A0A1U8F9W6"/>
<dbReference type="GO" id="GO:0016020">
    <property type="term" value="C:membrane"/>
    <property type="evidence" value="ECO:0007669"/>
    <property type="project" value="UniProtKB-SubCell"/>
</dbReference>
<evidence type="ECO:0000256" key="3">
    <source>
        <dbReference type="SAM" id="Phobius"/>
    </source>
</evidence>